<accession>A0A9D3WTG4</accession>
<comment type="caution">
    <text evidence="2">The sequence shown here is derived from an EMBL/GenBank/DDBJ whole genome shotgun (WGS) entry which is preliminary data.</text>
</comment>
<reference evidence="2" key="1">
    <citation type="submission" date="2021-09" db="EMBL/GenBank/DDBJ databases">
        <title>The genome of Mauremys mutica provides insights into the evolution of semi-aquatic lifestyle.</title>
        <authorList>
            <person name="Gong S."/>
            <person name="Gao Y."/>
        </authorList>
    </citation>
    <scope>NUCLEOTIDE SEQUENCE</scope>
    <source>
        <strain evidence="2">MM-2020</strain>
        <tissue evidence="2">Muscle</tissue>
    </source>
</reference>
<feature type="compositionally biased region" description="Basic and acidic residues" evidence="1">
    <location>
        <begin position="25"/>
        <end position="35"/>
    </location>
</feature>
<evidence type="ECO:0000256" key="1">
    <source>
        <dbReference type="SAM" id="MobiDB-lite"/>
    </source>
</evidence>
<protein>
    <submittedName>
        <fullName evidence="2">Uncharacterized protein</fullName>
    </submittedName>
</protein>
<dbReference type="Proteomes" id="UP000827986">
    <property type="component" value="Unassembled WGS sequence"/>
</dbReference>
<feature type="non-terminal residue" evidence="2">
    <location>
        <position position="1"/>
    </location>
</feature>
<organism evidence="2 3">
    <name type="scientific">Mauremys mutica</name>
    <name type="common">yellowpond turtle</name>
    <dbReference type="NCBI Taxonomy" id="74926"/>
    <lineage>
        <taxon>Eukaryota</taxon>
        <taxon>Metazoa</taxon>
        <taxon>Chordata</taxon>
        <taxon>Craniata</taxon>
        <taxon>Vertebrata</taxon>
        <taxon>Euteleostomi</taxon>
        <taxon>Archelosauria</taxon>
        <taxon>Testudinata</taxon>
        <taxon>Testudines</taxon>
        <taxon>Cryptodira</taxon>
        <taxon>Durocryptodira</taxon>
        <taxon>Testudinoidea</taxon>
        <taxon>Geoemydidae</taxon>
        <taxon>Geoemydinae</taxon>
        <taxon>Mauremys</taxon>
    </lineage>
</organism>
<feature type="region of interest" description="Disordered" evidence="1">
    <location>
        <begin position="1"/>
        <end position="57"/>
    </location>
</feature>
<evidence type="ECO:0000313" key="3">
    <source>
        <dbReference type="Proteomes" id="UP000827986"/>
    </source>
</evidence>
<dbReference type="AlphaFoldDB" id="A0A9D3WTG4"/>
<sequence length="82" mass="8914">ELTAEHTGHPPSPLPLAPKGKTPARLRDPRGRRADAQPAWRTSLGLGGPRNMGWGLSPPRGETSKLLCWLMKNLLLCVLLIS</sequence>
<gene>
    <name evidence="2" type="ORF">KIL84_015622</name>
</gene>
<proteinExistence type="predicted"/>
<dbReference type="EMBL" id="JAHDVG010000487">
    <property type="protein sequence ID" value="KAH1166450.1"/>
    <property type="molecule type" value="Genomic_DNA"/>
</dbReference>
<keyword evidence="3" id="KW-1185">Reference proteome</keyword>
<evidence type="ECO:0000313" key="2">
    <source>
        <dbReference type="EMBL" id="KAH1166450.1"/>
    </source>
</evidence>
<name>A0A9D3WTG4_9SAUR</name>